<feature type="transmembrane region" description="Helical" evidence="9">
    <location>
        <begin position="12"/>
        <end position="29"/>
    </location>
</feature>
<dbReference type="HOGENOM" id="CLU_039929_1_1_5"/>
<evidence type="ECO:0000256" key="7">
    <source>
        <dbReference type="ARBA" id="ARBA00023136"/>
    </source>
</evidence>
<comment type="similarity">
    <text evidence="8">Belongs to the binding-protein-dependent transport system permease family. LivHM subfamily.</text>
</comment>
<feature type="transmembrane region" description="Helical" evidence="9">
    <location>
        <begin position="216"/>
        <end position="249"/>
    </location>
</feature>
<evidence type="ECO:0000256" key="2">
    <source>
        <dbReference type="ARBA" id="ARBA00022448"/>
    </source>
</evidence>
<evidence type="ECO:0000313" key="11">
    <source>
        <dbReference type="Proteomes" id="UP000008850"/>
    </source>
</evidence>
<keyword evidence="7 9" id="KW-0472">Membrane</keyword>
<feature type="transmembrane region" description="Helical" evidence="9">
    <location>
        <begin position="132"/>
        <end position="155"/>
    </location>
</feature>
<proteinExistence type="inferred from homology"/>
<reference evidence="10 11" key="1">
    <citation type="journal article" date="2012" name="J. Bacteriol.">
        <title>Complete genome sequence of Pelagibacterium halotolerans B2T.</title>
        <authorList>
            <person name="Huo Y.Y."/>
            <person name="Cheng H."/>
            <person name="Han X.F."/>
            <person name="Jiang X.W."/>
            <person name="Sun C."/>
            <person name="Zhang X.Q."/>
            <person name="Zhu X.F."/>
            <person name="Liu Y.F."/>
            <person name="Li P.F."/>
            <person name="Ni P.X."/>
            <person name="Wu M."/>
        </authorList>
    </citation>
    <scope>NUCLEOTIDE SEQUENCE [LARGE SCALE GENOMIC DNA]</scope>
    <source>
        <strain evidence="11">DSM 22347 / JCM 15775 / CGMCC 1.7692 / B2</strain>
    </source>
</reference>
<evidence type="ECO:0000256" key="6">
    <source>
        <dbReference type="ARBA" id="ARBA00022989"/>
    </source>
</evidence>
<name>G4R6G0_PELHB</name>
<protein>
    <submittedName>
        <fullName evidence="10">High-affinity branched-chain amino acid transport system permease protein LivH</fullName>
    </submittedName>
</protein>
<dbReference type="PANTHER" id="PTHR11795:SF449">
    <property type="entry name" value="BRANCHED-CHAIN AMINO ACID TRANSPORT PERMEASE PROTEIN LIVH-RELATED"/>
    <property type="match status" value="1"/>
</dbReference>
<dbReference type="InterPro" id="IPR001851">
    <property type="entry name" value="ABC_transp_permease"/>
</dbReference>
<evidence type="ECO:0000256" key="1">
    <source>
        <dbReference type="ARBA" id="ARBA00004651"/>
    </source>
</evidence>
<dbReference type="PATRIC" id="fig|1082931.4.peg.118"/>
<evidence type="ECO:0000256" key="8">
    <source>
        <dbReference type="ARBA" id="ARBA00037998"/>
    </source>
</evidence>
<keyword evidence="6 9" id="KW-1133">Transmembrane helix</keyword>
<dbReference type="GO" id="GO:0022857">
    <property type="term" value="F:transmembrane transporter activity"/>
    <property type="evidence" value="ECO:0007669"/>
    <property type="project" value="InterPro"/>
</dbReference>
<dbReference type="AlphaFoldDB" id="G4R6G0"/>
<keyword evidence="2" id="KW-0813">Transport</keyword>
<feature type="transmembrane region" description="Helical" evidence="9">
    <location>
        <begin position="59"/>
        <end position="79"/>
    </location>
</feature>
<accession>G4R6G0</accession>
<dbReference type="RefSeq" id="WP_014129316.1">
    <property type="nucleotide sequence ID" value="NC_016078.1"/>
</dbReference>
<keyword evidence="4 9" id="KW-0812">Transmembrane</keyword>
<dbReference type="Pfam" id="PF02653">
    <property type="entry name" value="BPD_transp_2"/>
    <property type="match status" value="1"/>
</dbReference>
<sequence length="297" mass="30603">MLQFAADVLVRAVDLALIAVALSAVYSLISFPNVALVQYAVVGAFLAIAMQAAGLPLFVAGAIACAIVAGLAVVFNMVIFERILKIGAANALIASLALGMILSAIFLVAFGSQPQRLDVPVTRAMNILGARITINQVYSIAMTMAAIGIYALVLFKTPLGRQMRATATNANLALATGIDTRKVTNIVVAISGALAALGGISLALKGSVSIEFGTNMMLPVFAAAILGGLGNSIGALVGALVIAVAETLVTNINFGPLFGEAFWFFPANYATTVSFAVLVAVLLFRPRGIFVSGVNRV</sequence>
<feature type="transmembrane region" description="Helical" evidence="9">
    <location>
        <begin position="261"/>
        <end position="284"/>
    </location>
</feature>
<evidence type="ECO:0000256" key="9">
    <source>
        <dbReference type="SAM" id="Phobius"/>
    </source>
</evidence>
<evidence type="ECO:0000256" key="5">
    <source>
        <dbReference type="ARBA" id="ARBA00022970"/>
    </source>
</evidence>
<feature type="transmembrane region" description="Helical" evidence="9">
    <location>
        <begin position="183"/>
        <end position="204"/>
    </location>
</feature>
<keyword evidence="5" id="KW-0029">Amino-acid transport</keyword>
<comment type="subcellular location">
    <subcellularLocation>
        <location evidence="1">Cell membrane</location>
        <topology evidence="1">Multi-pass membrane protein</topology>
    </subcellularLocation>
</comment>
<dbReference type="KEGG" id="phl:KKY_118"/>
<dbReference type="eggNOG" id="COG0559">
    <property type="taxonomic scope" value="Bacteria"/>
</dbReference>
<dbReference type="CDD" id="cd06582">
    <property type="entry name" value="TM_PBP1_LivH_like"/>
    <property type="match status" value="1"/>
</dbReference>
<dbReference type="STRING" id="1082931.KKY_118"/>
<evidence type="ECO:0000256" key="4">
    <source>
        <dbReference type="ARBA" id="ARBA00022692"/>
    </source>
</evidence>
<dbReference type="Proteomes" id="UP000008850">
    <property type="component" value="Chromosome"/>
</dbReference>
<dbReference type="GO" id="GO:0006865">
    <property type="term" value="P:amino acid transport"/>
    <property type="evidence" value="ECO:0007669"/>
    <property type="project" value="UniProtKB-KW"/>
</dbReference>
<evidence type="ECO:0000256" key="3">
    <source>
        <dbReference type="ARBA" id="ARBA00022475"/>
    </source>
</evidence>
<organism evidence="10 11">
    <name type="scientific">Pelagibacterium halotolerans (strain DSM 22347 / JCM 15775 / CGMCC 1.7692 / B2)</name>
    <dbReference type="NCBI Taxonomy" id="1082931"/>
    <lineage>
        <taxon>Bacteria</taxon>
        <taxon>Pseudomonadati</taxon>
        <taxon>Pseudomonadota</taxon>
        <taxon>Alphaproteobacteria</taxon>
        <taxon>Hyphomicrobiales</taxon>
        <taxon>Devosiaceae</taxon>
        <taxon>Pelagibacterium</taxon>
    </lineage>
</organism>
<gene>
    <name evidence="10" type="ordered locus">KKY_118</name>
</gene>
<dbReference type="PANTHER" id="PTHR11795">
    <property type="entry name" value="BRANCHED-CHAIN AMINO ACID TRANSPORT SYSTEM PERMEASE PROTEIN LIVH"/>
    <property type="match status" value="1"/>
</dbReference>
<keyword evidence="11" id="KW-1185">Reference proteome</keyword>
<evidence type="ECO:0000313" key="10">
    <source>
        <dbReference type="EMBL" id="AEQ50165.1"/>
    </source>
</evidence>
<dbReference type="GO" id="GO:0005886">
    <property type="term" value="C:plasma membrane"/>
    <property type="evidence" value="ECO:0007669"/>
    <property type="project" value="UniProtKB-SubCell"/>
</dbReference>
<keyword evidence="3" id="KW-1003">Cell membrane</keyword>
<feature type="transmembrane region" description="Helical" evidence="9">
    <location>
        <begin position="91"/>
        <end position="112"/>
    </location>
</feature>
<dbReference type="InterPro" id="IPR052157">
    <property type="entry name" value="BCAA_transport_permease"/>
</dbReference>
<dbReference type="EMBL" id="CP003075">
    <property type="protein sequence ID" value="AEQ50165.1"/>
    <property type="molecule type" value="Genomic_DNA"/>
</dbReference>